<accession>A0ABR3G6L5</accession>
<proteinExistence type="predicted"/>
<feature type="non-terminal residue" evidence="1">
    <location>
        <position position="1"/>
    </location>
</feature>
<keyword evidence="2" id="KW-1185">Reference proteome</keyword>
<evidence type="ECO:0000313" key="1">
    <source>
        <dbReference type="EMBL" id="KAL0631584.1"/>
    </source>
</evidence>
<dbReference type="Proteomes" id="UP001447188">
    <property type="component" value="Unassembled WGS sequence"/>
</dbReference>
<name>A0ABR3G6L5_9PEZI</name>
<reference evidence="1 2" key="1">
    <citation type="submission" date="2024-02" db="EMBL/GenBank/DDBJ databases">
        <title>Discinaceae phylogenomics.</title>
        <authorList>
            <person name="Dirks A.C."/>
            <person name="James T.Y."/>
        </authorList>
    </citation>
    <scope>NUCLEOTIDE SEQUENCE [LARGE SCALE GENOMIC DNA]</scope>
    <source>
        <strain evidence="1 2">ACD0624</strain>
    </source>
</reference>
<dbReference type="EMBL" id="JBBBZM010000233">
    <property type="protein sequence ID" value="KAL0631584.1"/>
    <property type="molecule type" value="Genomic_DNA"/>
</dbReference>
<organism evidence="1 2">
    <name type="scientific">Discina gigas</name>
    <dbReference type="NCBI Taxonomy" id="1032678"/>
    <lineage>
        <taxon>Eukaryota</taxon>
        <taxon>Fungi</taxon>
        <taxon>Dikarya</taxon>
        <taxon>Ascomycota</taxon>
        <taxon>Pezizomycotina</taxon>
        <taxon>Pezizomycetes</taxon>
        <taxon>Pezizales</taxon>
        <taxon>Discinaceae</taxon>
        <taxon>Discina</taxon>
    </lineage>
</organism>
<protein>
    <submittedName>
        <fullName evidence="1">Uncharacterized protein</fullName>
    </submittedName>
</protein>
<comment type="caution">
    <text evidence="1">The sequence shown here is derived from an EMBL/GenBank/DDBJ whole genome shotgun (WGS) entry which is preliminary data.</text>
</comment>
<sequence length="60" mass="6722">DKPVKPLSDVSLKWGILAKLLIRALDPVFDAFELDFGDDVDALDISKSIAKPEDEYEDED</sequence>
<evidence type="ECO:0000313" key="2">
    <source>
        <dbReference type="Proteomes" id="UP001447188"/>
    </source>
</evidence>
<gene>
    <name evidence="1" type="ORF">Q9L58_009555</name>
</gene>